<evidence type="ECO:0000256" key="7">
    <source>
        <dbReference type="ARBA" id="ARBA00065088"/>
    </source>
</evidence>
<dbReference type="Bgee" id="ENSLOCG00000015548">
    <property type="expression patterns" value="Expressed in pharyngeal gill and 13 other cell types or tissues"/>
</dbReference>
<dbReference type="PANTHER" id="PTHR21860">
    <property type="entry name" value="TRANSCRIPTION INITIATION FACTOR IIIC TFIIIC , POLYPEPTIDE 6-RELATED"/>
    <property type="match status" value="1"/>
</dbReference>
<dbReference type="InterPro" id="IPR042771">
    <property type="entry name" value="GTF3C6-like"/>
</dbReference>
<evidence type="ECO:0000256" key="3">
    <source>
        <dbReference type="ARBA" id="ARBA00023163"/>
    </source>
</evidence>
<dbReference type="GO" id="GO:0003677">
    <property type="term" value="F:DNA binding"/>
    <property type="evidence" value="ECO:0007669"/>
    <property type="project" value="UniProtKB-KW"/>
</dbReference>
<evidence type="ECO:0000256" key="8">
    <source>
        <dbReference type="ARBA" id="ARBA00069552"/>
    </source>
</evidence>
<comment type="subunit">
    <text evidence="7">Part of the TFIIIC subcomplex TFIIIC2, consisting of six subunits, GTF3C1, GTF3C2, GTF3C3, GTF3C4, GTF3C5 and GTF3C6. Interacts with GTF3C4 and GTF3C5.</text>
</comment>
<comment type="subcellular location">
    <subcellularLocation>
        <location evidence="1">Nucleus</location>
    </subcellularLocation>
</comment>
<dbReference type="GeneTree" id="ENSGT00390000000510"/>
<evidence type="ECO:0000259" key="12">
    <source>
        <dbReference type="Pfam" id="PF10419"/>
    </source>
</evidence>
<dbReference type="AlphaFoldDB" id="W5NET2"/>
<protein>
    <recommendedName>
        <fullName evidence="8">General transcription factor 3C polypeptide 6</fullName>
    </recommendedName>
    <alternativeName>
        <fullName evidence="10">Transcription factor IIIC 35 kDa subunit</fullName>
    </alternativeName>
    <alternativeName>
        <fullName evidence="9">Transcription factor IIIC subunit 6</fullName>
    </alternativeName>
</protein>
<feature type="region of interest" description="Disordered" evidence="11">
    <location>
        <begin position="160"/>
        <end position="202"/>
    </location>
</feature>
<evidence type="ECO:0000313" key="14">
    <source>
        <dbReference type="Proteomes" id="UP000018468"/>
    </source>
</evidence>
<evidence type="ECO:0000256" key="10">
    <source>
        <dbReference type="ARBA" id="ARBA00079095"/>
    </source>
</evidence>
<keyword evidence="3" id="KW-0804">Transcription</keyword>
<dbReference type="Proteomes" id="UP000018468">
    <property type="component" value="Linkage group LG8"/>
</dbReference>
<evidence type="ECO:0000313" key="13">
    <source>
        <dbReference type="Ensembl" id="ENSLOCP00000019141.1"/>
    </source>
</evidence>
<feature type="domain" description="Transcription factor TFIIIC triple barrel" evidence="12">
    <location>
        <begin position="27"/>
        <end position="121"/>
    </location>
</feature>
<comment type="similarity">
    <text evidence="6">Belongs to the TFIIIC subunit 6 family.</text>
</comment>
<comment type="function">
    <text evidence="5">Involved in RNA polymerase III-mediated transcription. Integral, tightly associated component of the DNA-binding TFIIIC2 subcomplex that directly binds tRNA and virus-associated RNA promoters.</text>
</comment>
<organism evidence="13 14">
    <name type="scientific">Lepisosteus oculatus</name>
    <name type="common">Spotted gar</name>
    <dbReference type="NCBI Taxonomy" id="7918"/>
    <lineage>
        <taxon>Eukaryota</taxon>
        <taxon>Metazoa</taxon>
        <taxon>Chordata</taxon>
        <taxon>Craniata</taxon>
        <taxon>Vertebrata</taxon>
        <taxon>Euteleostomi</taxon>
        <taxon>Actinopterygii</taxon>
        <taxon>Neopterygii</taxon>
        <taxon>Holostei</taxon>
        <taxon>Semionotiformes</taxon>
        <taxon>Lepisosteidae</taxon>
        <taxon>Lepisosteus</taxon>
    </lineage>
</organism>
<dbReference type="OMA" id="EAFEHNQ"/>
<evidence type="ECO:0000256" key="4">
    <source>
        <dbReference type="ARBA" id="ARBA00023242"/>
    </source>
</evidence>
<dbReference type="InterPro" id="IPR019481">
    <property type="entry name" value="TFIIIC_triple_barrel"/>
</dbReference>
<dbReference type="FunFam" id="2.60.40.4370:FF:000001">
    <property type="entry name" value="general transcription factor 3C polypeptide 6"/>
    <property type="match status" value="1"/>
</dbReference>
<keyword evidence="4" id="KW-0539">Nucleus</keyword>
<evidence type="ECO:0000256" key="9">
    <source>
        <dbReference type="ARBA" id="ARBA00078626"/>
    </source>
</evidence>
<sequence>KKSSNIAVMDGDWEEEEVVTIVVQTKRQDQLVVVELSGVINSDFLTKCKGNCKIVGIDSEQPIIQVGRYVFAGKYEDALGSCVIFEEKNGQDFIDTESEEKPQLKYKCHTAKKLMMQRTFLSEKKEGQESSATGIEVLKLNDGDFSGRSSNLICSFTSTAKDQMEEKSETGGAERMGIPSSDSEVTDSENTEAFEHNQELGSTDLLTADCSAYKQTQDDADASDTQE</sequence>
<reference evidence="13" key="2">
    <citation type="submission" date="2025-08" db="UniProtKB">
        <authorList>
            <consortium name="Ensembl"/>
        </authorList>
    </citation>
    <scope>IDENTIFICATION</scope>
</reference>
<dbReference type="STRING" id="7918.ENSLOCP00000019141"/>
<keyword evidence="2" id="KW-0238">DNA-binding</keyword>
<evidence type="ECO:0000256" key="1">
    <source>
        <dbReference type="ARBA" id="ARBA00004123"/>
    </source>
</evidence>
<keyword evidence="14" id="KW-1185">Reference proteome</keyword>
<name>W5NET2_LEPOC</name>
<reference evidence="14" key="1">
    <citation type="submission" date="2011-12" db="EMBL/GenBank/DDBJ databases">
        <title>The Draft Genome of Lepisosteus oculatus.</title>
        <authorList>
            <consortium name="The Broad Institute Genome Assembly &amp; Analysis Group"/>
            <consortium name="Computational R&amp;D Group"/>
            <consortium name="and Sequencing Platform"/>
            <person name="Di Palma F."/>
            <person name="Alfoldi J."/>
            <person name="Johnson J."/>
            <person name="Berlin A."/>
            <person name="Gnerre S."/>
            <person name="Jaffe D."/>
            <person name="MacCallum I."/>
            <person name="Young S."/>
            <person name="Walker B.J."/>
            <person name="Lander E.S."/>
            <person name="Lindblad-Toh K."/>
        </authorList>
    </citation>
    <scope>NUCLEOTIDE SEQUENCE [LARGE SCALE GENOMIC DNA]</scope>
</reference>
<dbReference type="Gene3D" id="2.60.40.4370">
    <property type="match status" value="1"/>
</dbReference>
<dbReference type="PANTHER" id="PTHR21860:SF2">
    <property type="entry name" value="GENERAL TRANSCRIPTION FACTOR 3C POLYPEPTIDE 6"/>
    <property type="match status" value="1"/>
</dbReference>
<evidence type="ECO:0000256" key="2">
    <source>
        <dbReference type="ARBA" id="ARBA00023125"/>
    </source>
</evidence>
<evidence type="ECO:0000256" key="6">
    <source>
        <dbReference type="ARBA" id="ARBA00061245"/>
    </source>
</evidence>
<reference evidence="13" key="3">
    <citation type="submission" date="2025-09" db="UniProtKB">
        <authorList>
            <consortium name="Ensembl"/>
        </authorList>
    </citation>
    <scope>IDENTIFICATION</scope>
</reference>
<proteinExistence type="inferred from homology"/>
<dbReference type="eggNOG" id="ENOG502RYMW">
    <property type="taxonomic scope" value="Eukaryota"/>
</dbReference>
<dbReference type="Pfam" id="PF10419">
    <property type="entry name" value="TFIIIC_sub6"/>
    <property type="match status" value="1"/>
</dbReference>
<dbReference type="GO" id="GO:0006383">
    <property type="term" value="P:transcription by RNA polymerase III"/>
    <property type="evidence" value="ECO:0000318"/>
    <property type="project" value="GO_Central"/>
</dbReference>
<accession>W5NET2</accession>
<dbReference type="GO" id="GO:0005634">
    <property type="term" value="C:nucleus"/>
    <property type="evidence" value="ECO:0007669"/>
    <property type="project" value="UniProtKB-SubCell"/>
</dbReference>
<dbReference type="InParanoid" id="W5NET2"/>
<evidence type="ECO:0000256" key="11">
    <source>
        <dbReference type="SAM" id="MobiDB-lite"/>
    </source>
</evidence>
<dbReference type="EMBL" id="AHAT01029089">
    <property type="status" value="NOT_ANNOTATED_CDS"/>
    <property type="molecule type" value="Genomic_DNA"/>
</dbReference>
<evidence type="ECO:0000256" key="5">
    <source>
        <dbReference type="ARBA" id="ARBA00057927"/>
    </source>
</evidence>
<dbReference type="GO" id="GO:0000127">
    <property type="term" value="C:transcription factor TFIIIC complex"/>
    <property type="evidence" value="ECO:0000318"/>
    <property type="project" value="GO_Central"/>
</dbReference>
<dbReference type="Ensembl" id="ENSLOCT00000019173.1">
    <property type="protein sequence ID" value="ENSLOCP00000019141.1"/>
    <property type="gene ID" value="ENSLOCG00000015548.1"/>
</dbReference>